<accession>A0A840YYE8</accession>
<evidence type="ECO:0008006" key="4">
    <source>
        <dbReference type="Google" id="ProtNLM"/>
    </source>
</evidence>
<dbReference type="Proteomes" id="UP000554342">
    <property type="component" value="Unassembled WGS sequence"/>
</dbReference>
<feature type="chain" id="PRO_5032345184" description="Secreted protein" evidence="1">
    <location>
        <begin position="24"/>
        <end position="177"/>
    </location>
</feature>
<keyword evidence="1" id="KW-0732">Signal</keyword>
<comment type="caution">
    <text evidence="2">The sequence shown here is derived from an EMBL/GenBank/DDBJ whole genome shotgun (WGS) entry which is preliminary data.</text>
</comment>
<protein>
    <recommendedName>
        <fullName evidence="4">Secreted protein</fullName>
    </recommendedName>
</protein>
<evidence type="ECO:0000313" key="3">
    <source>
        <dbReference type="Proteomes" id="UP000554342"/>
    </source>
</evidence>
<dbReference type="EMBL" id="JACIJI010000002">
    <property type="protein sequence ID" value="MBB5718801.1"/>
    <property type="molecule type" value="Genomic_DNA"/>
</dbReference>
<name>A0A840YYE8_9SPHN</name>
<sequence length="177" mass="18428">MKRSISAAIALLGMVSFPNPGMAQIAAGACIPEDQAQALVTVVLPDMLTTAQRICMPGLPRNAYLSNLNAGYMNRLRAAQNAALPKARTALGALAGPQGAVLAQSGFALPMIQTLMSGLVTKELQPEDCPAASKILRNLEPLPPANLASVIVTAIEVGARKHKDEAAFQICPTNTGE</sequence>
<keyword evidence="3" id="KW-1185">Reference proteome</keyword>
<evidence type="ECO:0000256" key="1">
    <source>
        <dbReference type="SAM" id="SignalP"/>
    </source>
</evidence>
<reference evidence="2 3" key="1">
    <citation type="submission" date="2020-08" db="EMBL/GenBank/DDBJ databases">
        <title>Genomic Encyclopedia of Type Strains, Phase IV (KMG-IV): sequencing the most valuable type-strain genomes for metagenomic binning, comparative biology and taxonomic classification.</title>
        <authorList>
            <person name="Goeker M."/>
        </authorList>
    </citation>
    <scope>NUCLEOTIDE SEQUENCE [LARGE SCALE GENOMIC DNA]</scope>
    <source>
        <strain evidence="2 3">DSM 27203</strain>
    </source>
</reference>
<proteinExistence type="predicted"/>
<organism evidence="2 3">
    <name type="scientific">Stakelama sediminis</name>
    <dbReference type="NCBI Taxonomy" id="463200"/>
    <lineage>
        <taxon>Bacteria</taxon>
        <taxon>Pseudomonadati</taxon>
        <taxon>Pseudomonadota</taxon>
        <taxon>Alphaproteobacteria</taxon>
        <taxon>Sphingomonadales</taxon>
        <taxon>Sphingomonadaceae</taxon>
        <taxon>Stakelama</taxon>
    </lineage>
</organism>
<dbReference type="PROSITE" id="PS51257">
    <property type="entry name" value="PROKAR_LIPOPROTEIN"/>
    <property type="match status" value="1"/>
</dbReference>
<dbReference type="AlphaFoldDB" id="A0A840YYE8"/>
<feature type="signal peptide" evidence="1">
    <location>
        <begin position="1"/>
        <end position="23"/>
    </location>
</feature>
<gene>
    <name evidence="2" type="ORF">FHR23_001724</name>
</gene>
<dbReference type="RefSeq" id="WP_184002855.1">
    <property type="nucleotide sequence ID" value="NZ_BAABIF010000013.1"/>
</dbReference>
<evidence type="ECO:0000313" key="2">
    <source>
        <dbReference type="EMBL" id="MBB5718801.1"/>
    </source>
</evidence>